<keyword evidence="5 7" id="KW-0378">Hydrolase</keyword>
<dbReference type="Proteomes" id="UP000188243">
    <property type="component" value="Chromosome"/>
</dbReference>
<dbReference type="GO" id="GO:0016020">
    <property type="term" value="C:membrane"/>
    <property type="evidence" value="ECO:0007669"/>
    <property type="project" value="UniProtKB-SubCell"/>
</dbReference>
<protein>
    <recommendedName>
        <fullName evidence="4 7">Signal peptidase I</fullName>
        <ecNumber evidence="3 7">3.4.21.89</ecNumber>
    </recommendedName>
</protein>
<dbReference type="RefSeq" id="WP_077538083.1">
    <property type="nucleotide sequence ID" value="NZ_CANLYY010000053.1"/>
</dbReference>
<feature type="active site" evidence="6">
    <location>
        <position position="38"/>
    </location>
</feature>
<dbReference type="GO" id="GO:0004252">
    <property type="term" value="F:serine-type endopeptidase activity"/>
    <property type="evidence" value="ECO:0007669"/>
    <property type="project" value="InterPro"/>
</dbReference>
<dbReference type="PANTHER" id="PTHR43390:SF1">
    <property type="entry name" value="CHLOROPLAST PROCESSING PEPTIDASE"/>
    <property type="match status" value="1"/>
</dbReference>
<dbReference type="STRING" id="247523.B0W48_17705"/>
<evidence type="ECO:0000313" key="10">
    <source>
        <dbReference type="EMBL" id="AQQ01445.1"/>
    </source>
</evidence>
<dbReference type="Gene3D" id="2.10.109.10">
    <property type="entry name" value="Umud Fragment, subunit A"/>
    <property type="match status" value="1"/>
</dbReference>
<sequence>MKSLFKFWKNNRSLIVFIALMSVFRSAVADWYEVPTGSMKPTIQEGDRILTDKMAYDLRIPFTHISLLKLNDPKTGDIIVFDSQAADNRLIKRVIGVPGDSVALENNELIINGKKLTYAYQQSNTDSFDKIEDLNGHKHSIRVAHSPSRLSGFAEVIIPDGYYLAMGDNRDNSADSRVIGLIPRQELLGKANRVIVSLDYDDYYLPRKDRILKVLN</sequence>
<dbReference type="InterPro" id="IPR019533">
    <property type="entry name" value="Peptidase_S26"/>
</dbReference>
<evidence type="ECO:0000313" key="11">
    <source>
        <dbReference type="Proteomes" id="UP000188243"/>
    </source>
</evidence>
<feature type="active site" evidence="6">
    <location>
        <position position="92"/>
    </location>
</feature>
<accession>A0A1Q2H241</accession>
<evidence type="ECO:0000256" key="8">
    <source>
        <dbReference type="SAM" id="SignalP"/>
    </source>
</evidence>
<evidence type="ECO:0000256" key="6">
    <source>
        <dbReference type="PIRSR" id="PIRSR600223-1"/>
    </source>
</evidence>
<dbReference type="PROSITE" id="PS00760">
    <property type="entry name" value="SPASE_I_2"/>
    <property type="match status" value="1"/>
</dbReference>
<organism evidence="10 11">
    <name type="scientific">Pseudoalteromonas aliena</name>
    <dbReference type="NCBI Taxonomy" id="247523"/>
    <lineage>
        <taxon>Bacteria</taxon>
        <taxon>Pseudomonadati</taxon>
        <taxon>Pseudomonadota</taxon>
        <taxon>Gammaproteobacteria</taxon>
        <taxon>Alteromonadales</taxon>
        <taxon>Pseudoalteromonadaceae</taxon>
        <taxon>Pseudoalteromonas</taxon>
    </lineage>
</organism>
<dbReference type="NCBIfam" id="TIGR02227">
    <property type="entry name" value="sigpep_I_bact"/>
    <property type="match status" value="1"/>
</dbReference>
<evidence type="ECO:0000256" key="4">
    <source>
        <dbReference type="ARBA" id="ARBA00019232"/>
    </source>
</evidence>
<evidence type="ECO:0000256" key="7">
    <source>
        <dbReference type="RuleBase" id="RU362042"/>
    </source>
</evidence>
<feature type="chain" id="PRO_5011958807" description="Signal peptidase I" evidence="8">
    <location>
        <begin position="30"/>
        <end position="216"/>
    </location>
</feature>
<dbReference type="SUPFAM" id="SSF51306">
    <property type="entry name" value="LexA/Signal peptidase"/>
    <property type="match status" value="1"/>
</dbReference>
<dbReference type="PRINTS" id="PR00727">
    <property type="entry name" value="LEADERPTASE"/>
</dbReference>
<dbReference type="InterPro" id="IPR036286">
    <property type="entry name" value="LexA/Signal_pep-like_sf"/>
</dbReference>
<comment type="catalytic activity">
    <reaction evidence="1 7">
        <text>Cleavage of hydrophobic, N-terminal signal or leader sequences from secreted and periplasmic proteins.</text>
        <dbReference type="EC" id="3.4.21.89"/>
    </reaction>
</comment>
<dbReference type="AlphaFoldDB" id="A0A1Q2H241"/>
<dbReference type="EC" id="3.4.21.89" evidence="3 7"/>
<feature type="signal peptide" evidence="8">
    <location>
        <begin position="1"/>
        <end position="29"/>
    </location>
</feature>
<dbReference type="Pfam" id="PF10502">
    <property type="entry name" value="Peptidase_S26"/>
    <property type="match status" value="1"/>
</dbReference>
<evidence type="ECO:0000256" key="1">
    <source>
        <dbReference type="ARBA" id="ARBA00000677"/>
    </source>
</evidence>
<reference evidence="10 11" key="1">
    <citation type="submission" date="2017-02" db="EMBL/GenBank/DDBJ databases">
        <title>Complete genome sequence of the cold-active Pseudoalteromonas aliena strain EH1 isolated from Arctic seawater.</title>
        <authorList>
            <person name="Kim E."/>
            <person name="Heo E."/>
            <person name="Kim H."/>
            <person name="Kim D."/>
        </authorList>
    </citation>
    <scope>NUCLEOTIDE SEQUENCE [LARGE SCALE GENOMIC DNA]</scope>
    <source>
        <strain evidence="10 11">EH1</strain>
    </source>
</reference>
<keyword evidence="7" id="KW-0645">Protease</keyword>
<dbReference type="InterPro" id="IPR019757">
    <property type="entry name" value="Pept_S26A_signal_pept_1_Lys-AS"/>
</dbReference>
<comment type="subcellular location">
    <subcellularLocation>
        <location evidence="7">Membrane</location>
        <topology evidence="7">Multi-pass membrane protein</topology>
    </subcellularLocation>
</comment>
<name>A0A1Q2H241_9GAMM</name>
<evidence type="ECO:0000259" key="9">
    <source>
        <dbReference type="Pfam" id="PF10502"/>
    </source>
</evidence>
<dbReference type="GO" id="GO:0009003">
    <property type="term" value="F:signal peptidase activity"/>
    <property type="evidence" value="ECO:0007669"/>
    <property type="project" value="UniProtKB-EC"/>
</dbReference>
<keyword evidence="8" id="KW-0732">Signal</keyword>
<proteinExistence type="inferred from homology"/>
<evidence type="ECO:0000256" key="3">
    <source>
        <dbReference type="ARBA" id="ARBA00013208"/>
    </source>
</evidence>
<dbReference type="CDD" id="cd06530">
    <property type="entry name" value="S26_SPase_I"/>
    <property type="match status" value="1"/>
</dbReference>
<dbReference type="InterPro" id="IPR000223">
    <property type="entry name" value="Pept_S26A_signal_pept_1"/>
</dbReference>
<dbReference type="PANTHER" id="PTHR43390">
    <property type="entry name" value="SIGNAL PEPTIDASE I"/>
    <property type="match status" value="1"/>
</dbReference>
<dbReference type="GO" id="GO:0006465">
    <property type="term" value="P:signal peptide processing"/>
    <property type="evidence" value="ECO:0007669"/>
    <property type="project" value="InterPro"/>
</dbReference>
<evidence type="ECO:0000256" key="5">
    <source>
        <dbReference type="ARBA" id="ARBA00022801"/>
    </source>
</evidence>
<evidence type="ECO:0000256" key="2">
    <source>
        <dbReference type="ARBA" id="ARBA00009370"/>
    </source>
</evidence>
<dbReference type="KEGG" id="paln:B0W48_17705"/>
<feature type="domain" description="Peptidase S26" evidence="9">
    <location>
        <begin position="13"/>
        <end position="193"/>
    </location>
</feature>
<dbReference type="EMBL" id="CP019628">
    <property type="protein sequence ID" value="AQQ01445.1"/>
    <property type="molecule type" value="Genomic_DNA"/>
</dbReference>
<comment type="similarity">
    <text evidence="2 7">Belongs to the peptidase S26 family.</text>
</comment>
<gene>
    <name evidence="10" type="ORF">B0W48_17705</name>
</gene>